<feature type="binding site" evidence="13">
    <location>
        <position position="245"/>
    </location>
    <ligand>
        <name>Mg(2+)</name>
        <dbReference type="ChEBI" id="CHEBI:18420"/>
    </ligand>
</feature>
<reference evidence="17 18" key="1">
    <citation type="submission" date="2016-11" db="EMBL/GenBank/DDBJ databases">
        <title>Draft Genome Sequences of Nine Cyanobacterial Strains from Diverse Habitats.</title>
        <authorList>
            <person name="Zhu T."/>
            <person name="Hou S."/>
            <person name="Lu X."/>
            <person name="Hess W.R."/>
        </authorList>
    </citation>
    <scope>NUCLEOTIDE SEQUENCE [LARGE SCALE GENOMIC DNA]</scope>
    <source>
        <strain evidence="17 18">NIES-593</strain>
    </source>
</reference>
<keyword evidence="6" id="KW-0378">Hydrolase</keyword>
<feature type="binding site" evidence="13">
    <location>
        <position position="213"/>
    </location>
    <ligand>
        <name>Ca(2+)</name>
        <dbReference type="ChEBI" id="CHEBI:29108"/>
    </ligand>
</feature>
<feature type="region of interest" description="Disordered" evidence="14">
    <location>
        <begin position="183"/>
        <end position="202"/>
    </location>
</feature>
<evidence type="ECO:0000313" key="17">
    <source>
        <dbReference type="EMBL" id="OKH21567.1"/>
    </source>
</evidence>
<evidence type="ECO:0000256" key="14">
    <source>
        <dbReference type="SAM" id="MobiDB-lite"/>
    </source>
</evidence>
<evidence type="ECO:0000259" key="15">
    <source>
        <dbReference type="Pfam" id="PF01557"/>
    </source>
</evidence>
<dbReference type="InterPro" id="IPR005959">
    <property type="entry name" value="Fumarylacetoacetase"/>
</dbReference>
<feature type="binding site" evidence="12">
    <location>
        <position position="155"/>
    </location>
    <ligand>
        <name>substrate</name>
    </ligand>
</feature>
<dbReference type="InterPro" id="IPR036663">
    <property type="entry name" value="Fumarylacetoacetase_C_sf"/>
</dbReference>
<keyword evidence="8 13" id="KW-0460">Magnesium</keyword>
<dbReference type="GO" id="GO:0006572">
    <property type="term" value="P:L-tyrosine catabolic process"/>
    <property type="evidence" value="ECO:0007669"/>
    <property type="project" value="UniProtKB-KW"/>
</dbReference>
<evidence type="ECO:0000256" key="4">
    <source>
        <dbReference type="ARBA" id="ARBA00012094"/>
    </source>
</evidence>
<dbReference type="InterPro" id="IPR015377">
    <property type="entry name" value="Fumarylacetoacetase_N"/>
</dbReference>
<evidence type="ECO:0000256" key="2">
    <source>
        <dbReference type="ARBA" id="ARBA00001946"/>
    </source>
</evidence>
<dbReference type="InterPro" id="IPR036462">
    <property type="entry name" value="Fumarylacetoacetase_N_sf"/>
</dbReference>
<dbReference type="Pfam" id="PF01557">
    <property type="entry name" value="FAA_hydrolase"/>
    <property type="match status" value="1"/>
</dbReference>
<feature type="binding site" evidence="12">
    <location>
        <position position="141"/>
    </location>
    <ligand>
        <name>substrate</name>
    </ligand>
</feature>
<evidence type="ECO:0000256" key="3">
    <source>
        <dbReference type="ARBA" id="ARBA00004782"/>
    </source>
</evidence>
<evidence type="ECO:0000256" key="10">
    <source>
        <dbReference type="ARBA" id="ARBA00023232"/>
    </source>
</evidence>
<dbReference type="EC" id="3.7.1.2" evidence="4"/>
<dbReference type="GO" id="GO:0046872">
    <property type="term" value="F:metal ion binding"/>
    <property type="evidence" value="ECO:0007669"/>
    <property type="project" value="UniProtKB-KW"/>
</dbReference>
<feature type="binding site" evidence="13">
    <location>
        <position position="139"/>
    </location>
    <ligand>
        <name>Ca(2+)</name>
        <dbReference type="ChEBI" id="CHEBI:29108"/>
    </ligand>
</feature>
<dbReference type="Pfam" id="PF09298">
    <property type="entry name" value="FAA_hydrolase_N"/>
    <property type="match status" value="1"/>
</dbReference>
<dbReference type="AlphaFoldDB" id="A0A1U7HD99"/>
<evidence type="ECO:0000313" key="18">
    <source>
        <dbReference type="Proteomes" id="UP000186868"/>
    </source>
</evidence>
<dbReference type="InterPro" id="IPR011234">
    <property type="entry name" value="Fumarylacetoacetase-like_C"/>
</dbReference>
<accession>A0A1U7HD99</accession>
<feature type="active site" description="Proton acceptor" evidence="11">
    <location>
        <position position="146"/>
    </location>
</feature>
<dbReference type="SUPFAM" id="SSF63433">
    <property type="entry name" value="Fumarylacetoacetate hydrolase, FAH, N-terminal domain"/>
    <property type="match status" value="1"/>
</dbReference>
<name>A0A1U7HD99_9CYAN</name>
<gene>
    <name evidence="17" type="ORF">NIES593_15230</name>
</gene>
<sequence length="439" mass="48286">MIRPIDATHDPNLRSWVESANQKDTDFPIQNLPLGVFRRRDSIDSSRIGVAIGDRILDLSLCVEAGLLEELPGKLQEACAATNLNPLMAMGSEASLALRRCLSALLRYDTQKSLPEREILVSMSDVELLLPAEIGDYTDFYASIFHATNVGKLFRPDNPLLPNYKYVPIAYHGRASSIVPSGTFINRPKGQRKRPDETAPSFGSSRLLDYEMEVGFFVGTGNKLGQPIPIDNAEEHIFGLCLVNDWSARDIQAWEYQPLGPFLAKNFATTISPWVVTLEALVPFRCSAFSRPQGDPPPLPYLFSRQDASLGGIDLTVEVWLLSAQMREAGMESFCLSRASFAQMYWTLAQMLAHHSSNGCNLRTGDLLASGTVSGAEEGSQGSLLELTQRGSQPIQLPTGEKRGFLSDGDEVILRGYCEKEGYARVGFGECRGTVLSVE</sequence>
<keyword evidence="18" id="KW-1185">Reference proteome</keyword>
<comment type="cofactor">
    <cofactor evidence="1 13">
        <name>Ca(2+)</name>
        <dbReference type="ChEBI" id="CHEBI:29108"/>
    </cofactor>
</comment>
<evidence type="ECO:0000256" key="1">
    <source>
        <dbReference type="ARBA" id="ARBA00001913"/>
    </source>
</evidence>
<proteinExistence type="predicted"/>
<dbReference type="PANTHER" id="PTHR43069:SF2">
    <property type="entry name" value="FUMARYLACETOACETASE"/>
    <property type="match status" value="1"/>
</dbReference>
<dbReference type="EMBL" id="MRCB01000019">
    <property type="protein sequence ID" value="OKH21567.1"/>
    <property type="molecule type" value="Genomic_DNA"/>
</dbReference>
<evidence type="ECO:0000256" key="5">
    <source>
        <dbReference type="ARBA" id="ARBA00022723"/>
    </source>
</evidence>
<feature type="binding site" evidence="13">
    <location>
        <position position="269"/>
    </location>
    <ligand>
        <name>Mg(2+)</name>
        <dbReference type="ChEBI" id="CHEBI:18420"/>
    </ligand>
</feature>
<dbReference type="SUPFAM" id="SSF56529">
    <property type="entry name" value="FAH"/>
    <property type="match status" value="1"/>
</dbReference>
<dbReference type="GO" id="GO:0006559">
    <property type="term" value="P:L-phenylalanine catabolic process"/>
    <property type="evidence" value="ECO:0007669"/>
    <property type="project" value="UniProtKB-UniPathway"/>
</dbReference>
<comment type="pathway">
    <text evidence="3">Amino-acid degradation; L-phenylalanine degradation; acetoacetate and fumarate from L-phenylalanine: step 6/6.</text>
</comment>
<feature type="binding site" evidence="13">
    <location>
        <position position="211"/>
    </location>
    <ligand>
        <name>Ca(2+)</name>
        <dbReference type="ChEBI" id="CHEBI:29108"/>
    </ligand>
</feature>
<evidence type="ECO:0000256" key="8">
    <source>
        <dbReference type="ARBA" id="ARBA00022842"/>
    </source>
</evidence>
<evidence type="ECO:0000256" key="11">
    <source>
        <dbReference type="PIRSR" id="PIRSR605959-1"/>
    </source>
</evidence>
<evidence type="ECO:0000256" key="6">
    <source>
        <dbReference type="ARBA" id="ARBA00022801"/>
    </source>
</evidence>
<dbReference type="OrthoDB" id="9805307at2"/>
<feature type="domain" description="Fumarylacetoacetase-like C-terminal" evidence="15">
    <location>
        <begin position="140"/>
        <end position="435"/>
    </location>
</feature>
<evidence type="ECO:0000256" key="13">
    <source>
        <dbReference type="PIRSR" id="PIRSR605959-3"/>
    </source>
</evidence>
<feature type="binding site" evidence="12">
    <location>
        <position position="252"/>
    </location>
    <ligand>
        <name>substrate</name>
    </ligand>
</feature>
<dbReference type="Gene3D" id="2.30.30.230">
    <property type="entry name" value="Fumarylacetoacetase, N-terminal domain"/>
    <property type="match status" value="1"/>
</dbReference>
<evidence type="ECO:0000259" key="16">
    <source>
        <dbReference type="Pfam" id="PF09298"/>
    </source>
</evidence>
<keyword evidence="10" id="KW-0585">Phenylalanine catabolism</keyword>
<feature type="binding site" evidence="12">
    <location>
        <position position="256"/>
    </location>
    <ligand>
        <name>substrate</name>
    </ligand>
</feature>
<keyword evidence="9" id="KW-0828">Tyrosine catabolism</keyword>
<dbReference type="RefSeq" id="WP_073600394.1">
    <property type="nucleotide sequence ID" value="NZ_MRCB01000019.1"/>
</dbReference>
<evidence type="ECO:0000256" key="12">
    <source>
        <dbReference type="PIRSR" id="PIRSR605959-2"/>
    </source>
</evidence>
<dbReference type="Proteomes" id="UP000186868">
    <property type="component" value="Unassembled WGS sequence"/>
</dbReference>
<feature type="binding site" evidence="13">
    <location>
        <position position="265"/>
    </location>
    <ligand>
        <name>Mg(2+)</name>
        <dbReference type="ChEBI" id="CHEBI:18420"/>
    </ligand>
</feature>
<dbReference type="STRING" id="1921803.NIES593_15230"/>
<dbReference type="UniPathway" id="UPA00139">
    <property type="reaction ID" value="UER00341"/>
</dbReference>
<dbReference type="NCBIfam" id="TIGR01266">
    <property type="entry name" value="fum_ac_acetase"/>
    <property type="match status" value="1"/>
</dbReference>
<organism evidence="17 18">
    <name type="scientific">Hydrococcus rivularis NIES-593</name>
    <dbReference type="NCBI Taxonomy" id="1921803"/>
    <lineage>
        <taxon>Bacteria</taxon>
        <taxon>Bacillati</taxon>
        <taxon>Cyanobacteriota</taxon>
        <taxon>Cyanophyceae</taxon>
        <taxon>Pleurocapsales</taxon>
        <taxon>Hydrococcaceae</taxon>
        <taxon>Hydrococcus</taxon>
    </lineage>
</organism>
<dbReference type="Gene3D" id="3.90.850.10">
    <property type="entry name" value="Fumarylacetoacetase-like, C-terminal domain"/>
    <property type="match status" value="1"/>
</dbReference>
<comment type="caution">
    <text evidence="17">The sequence shown here is derived from an EMBL/GenBank/DDBJ whole genome shotgun (WGS) entry which is preliminary data.</text>
</comment>
<evidence type="ECO:0000256" key="9">
    <source>
        <dbReference type="ARBA" id="ARBA00022878"/>
    </source>
</evidence>
<dbReference type="PANTHER" id="PTHR43069">
    <property type="entry name" value="FUMARYLACETOACETASE"/>
    <property type="match status" value="1"/>
</dbReference>
<feature type="binding site" evidence="13">
    <location>
        <position position="245"/>
    </location>
    <ligand>
        <name>Ca(2+)</name>
        <dbReference type="ChEBI" id="CHEBI:29108"/>
    </ligand>
</feature>
<dbReference type="GO" id="GO:1902000">
    <property type="term" value="P:homogentisate catabolic process"/>
    <property type="evidence" value="ECO:0007669"/>
    <property type="project" value="TreeGrafter"/>
</dbReference>
<protein>
    <recommendedName>
        <fullName evidence="4">fumarylacetoacetase</fullName>
        <ecNumber evidence="4">3.7.1.2</ecNumber>
    </recommendedName>
</protein>
<comment type="cofactor">
    <cofactor evidence="2 13">
        <name>Mg(2+)</name>
        <dbReference type="ChEBI" id="CHEBI:18420"/>
    </cofactor>
</comment>
<dbReference type="GO" id="GO:0004334">
    <property type="term" value="F:fumarylacetoacetase activity"/>
    <property type="evidence" value="ECO:0007669"/>
    <property type="project" value="UniProtKB-EC"/>
</dbReference>
<keyword evidence="5 13" id="KW-0479">Metal-binding</keyword>
<feature type="domain" description="Fumarylacetoacetase N-terminal" evidence="16">
    <location>
        <begin position="30"/>
        <end position="131"/>
    </location>
</feature>
<evidence type="ECO:0000256" key="7">
    <source>
        <dbReference type="ARBA" id="ARBA00022837"/>
    </source>
</evidence>
<keyword evidence="7 13" id="KW-0106">Calcium</keyword>
<dbReference type="FunFam" id="3.90.850.10:FF:000009">
    <property type="entry name" value="Fumarylacetoacetase"/>
    <property type="match status" value="1"/>
</dbReference>
<feature type="binding site" evidence="12">
    <location>
        <position position="372"/>
    </location>
    <ligand>
        <name>substrate</name>
    </ligand>
</feature>